<comment type="caution">
    <text evidence="3">The sequence shown here is derived from an EMBL/GenBank/DDBJ whole genome shotgun (WGS) entry which is preliminary data.</text>
</comment>
<evidence type="ECO:0000313" key="4">
    <source>
        <dbReference type="Proteomes" id="UP000051295"/>
    </source>
</evidence>
<keyword evidence="2" id="KW-0802">TPR repeat</keyword>
<accession>A0A0T5NSH1</accession>
<evidence type="ECO:0000313" key="3">
    <source>
        <dbReference type="EMBL" id="KRS11883.1"/>
    </source>
</evidence>
<name>A0A0T5NSH1_9RHOB</name>
<dbReference type="AlphaFoldDB" id="A0A0T5NSH1"/>
<organism evidence="3 4">
    <name type="scientific">Roseovarius atlanticus</name>
    <dbReference type="NCBI Taxonomy" id="1641875"/>
    <lineage>
        <taxon>Bacteria</taxon>
        <taxon>Pseudomonadati</taxon>
        <taxon>Pseudomonadota</taxon>
        <taxon>Alphaproteobacteria</taxon>
        <taxon>Rhodobacterales</taxon>
        <taxon>Roseobacteraceae</taxon>
        <taxon>Roseovarius</taxon>
    </lineage>
</organism>
<keyword evidence="4" id="KW-1185">Reference proteome</keyword>
<evidence type="ECO:0000256" key="1">
    <source>
        <dbReference type="ARBA" id="ARBA00022737"/>
    </source>
</evidence>
<dbReference type="EMBL" id="LAXJ01000016">
    <property type="protein sequence ID" value="KRS11883.1"/>
    <property type="molecule type" value="Genomic_DNA"/>
</dbReference>
<keyword evidence="1" id="KW-0677">Repeat</keyword>
<reference evidence="3 4" key="1">
    <citation type="submission" date="2015-04" db="EMBL/GenBank/DDBJ databases">
        <title>The draft genome sequence of Roseovarius sp.R12b.</title>
        <authorList>
            <person name="Li G."/>
            <person name="Lai Q."/>
            <person name="Shao Z."/>
            <person name="Yan P."/>
        </authorList>
    </citation>
    <scope>NUCLEOTIDE SEQUENCE [LARGE SCALE GENOMIC DNA]</scope>
    <source>
        <strain evidence="3 4">R12B</strain>
    </source>
</reference>
<dbReference type="PATRIC" id="fig|1641875.4.peg.693"/>
<dbReference type="Gene3D" id="1.25.40.10">
    <property type="entry name" value="Tetratricopeptide repeat domain"/>
    <property type="match status" value="3"/>
</dbReference>
<dbReference type="PANTHER" id="PTHR45586">
    <property type="entry name" value="TPR REPEAT-CONTAINING PROTEIN PA4667"/>
    <property type="match status" value="1"/>
</dbReference>
<evidence type="ECO:0000256" key="2">
    <source>
        <dbReference type="ARBA" id="ARBA00022803"/>
    </source>
</evidence>
<sequence length="582" mass="64096">MVARYPDQGLHRVLIARHISQGRINAAEAYLRYRLEKAGTADVHDTTTDLIAFLRTYVGPSAAIEEIDRLLQDPPLEPRMLQAARAELAFETGKHSAAITGMQKILQSADPSDRTSSIKVTLAEMHFVTGAIDSAKTLVEEVLADDPGQIDALKIKAEWLIEEDRPAEAIIQLRTALDFAPRDADTMSLMAAAYERAGDADLMGNMLSLAAEASLFSPEESLRYARYLLGSDKLLAAEEVLLSALRMRPGHLYLLASLGDLYVRKEDWARSAHVISTLEKQEGDTAQNFAHELTVRNLAARNRAQELEDFLLGLAEDGATLRTAPAIIRLRLTEGDAAGAVRYANDLLAKDPDNPTLKYLRAASLIESGQLDEAITALEGILADIPEAEAVWLTLYKLHRRHGDTDAASSVLARSLEALPASTKLNWAAAGEAEEQGDVDRAIAIYKDLYSADSTSVVIANNLASLLANYHSDRVSLERAFAIARRLRGTEVPQFQDTYGWISHQLGNDAEALEYLEDAAGTLVSDPEVQYHLAEVYLSLGQMKKALHQYGIASELLRDEQRSRPFTENLEAQLERLKMELN</sequence>
<dbReference type="Pfam" id="PF13432">
    <property type="entry name" value="TPR_16"/>
    <property type="match status" value="1"/>
</dbReference>
<dbReference type="SUPFAM" id="SSF48452">
    <property type="entry name" value="TPR-like"/>
    <property type="match status" value="2"/>
</dbReference>
<dbReference type="Proteomes" id="UP000051295">
    <property type="component" value="Unassembled WGS sequence"/>
</dbReference>
<gene>
    <name evidence="3" type="ORF">XM53_14445</name>
</gene>
<dbReference type="InterPro" id="IPR051012">
    <property type="entry name" value="CellSynth/LPSAsmb/PSIAsmb"/>
</dbReference>
<dbReference type="InterPro" id="IPR011990">
    <property type="entry name" value="TPR-like_helical_dom_sf"/>
</dbReference>
<dbReference type="Pfam" id="PF14559">
    <property type="entry name" value="TPR_19"/>
    <property type="match status" value="1"/>
</dbReference>
<protein>
    <submittedName>
        <fullName evidence="3">Uncharacterized protein</fullName>
    </submittedName>
</protein>
<dbReference type="PANTHER" id="PTHR45586:SF1">
    <property type="entry name" value="LIPOPOLYSACCHARIDE ASSEMBLY PROTEIN B"/>
    <property type="match status" value="1"/>
</dbReference>
<dbReference type="STRING" id="1641875.XM53_14445"/>
<proteinExistence type="predicted"/>